<dbReference type="RefSeq" id="WP_344201887.1">
    <property type="nucleotide sequence ID" value="NZ_BAAAME010000004.1"/>
</dbReference>
<proteinExistence type="predicted"/>
<gene>
    <name evidence="11" type="ORF">GCM10009710_24150</name>
</gene>
<protein>
    <recommendedName>
        <fullName evidence="3">FAD:protein FMN transferase</fullName>
        <ecNumber evidence="2">2.7.1.180</ecNumber>
    </recommendedName>
    <alternativeName>
        <fullName evidence="9">Flavin transferase</fullName>
    </alternativeName>
</protein>
<dbReference type="Proteomes" id="UP001501057">
    <property type="component" value="Unassembled WGS sequence"/>
</dbReference>
<accession>A0ABN2JYQ6</accession>
<evidence type="ECO:0000256" key="1">
    <source>
        <dbReference type="ARBA" id="ARBA00001946"/>
    </source>
</evidence>
<dbReference type="Pfam" id="PF02424">
    <property type="entry name" value="ApbE"/>
    <property type="match status" value="1"/>
</dbReference>
<keyword evidence="12" id="KW-1185">Reference proteome</keyword>
<keyword evidence="8" id="KW-0460">Magnesium</keyword>
<evidence type="ECO:0000256" key="7">
    <source>
        <dbReference type="ARBA" id="ARBA00022827"/>
    </source>
</evidence>
<dbReference type="Gene3D" id="3.10.520.10">
    <property type="entry name" value="ApbE-like domains"/>
    <property type="match status" value="1"/>
</dbReference>
<sequence>MRPLPDPWRFDAIGTAWTVDTTTEVSTEHRAAALALVAEVDRTWSRFREDGGIARLRGGETVDLGPGAEELLDLYDALHDATDGAVNPLVGGGLEMLGYDAAYSLRPHGGPVPAPAWSTARRVGSTLQVPVGAVLDVGAAGKGWLVDRVATFLRDAGHAPTVDAGGDIAHHGPEPIRVAMEHPGDPTLAVGVVTLEPGLALCGSAVNRRAWGEGLHHVLDARTGRPARGVVASWVVARSAAVADGAATALFFAPPARLTALDVEAAWIDDEGLHSTPDFPGELFS</sequence>
<keyword evidence="7" id="KW-0274">FAD</keyword>
<evidence type="ECO:0000313" key="11">
    <source>
        <dbReference type="EMBL" id="GAA1743246.1"/>
    </source>
</evidence>
<dbReference type="PANTHER" id="PTHR30040">
    <property type="entry name" value="THIAMINE BIOSYNTHESIS LIPOPROTEIN APBE"/>
    <property type="match status" value="1"/>
</dbReference>
<evidence type="ECO:0000256" key="8">
    <source>
        <dbReference type="ARBA" id="ARBA00022842"/>
    </source>
</evidence>
<dbReference type="EC" id="2.7.1.180" evidence="2"/>
<keyword evidence="5 11" id="KW-0808">Transferase</keyword>
<keyword evidence="4" id="KW-0285">Flavoprotein</keyword>
<organism evidence="11 12">
    <name type="scientific">Aeromicrobium alkaliterrae</name>
    <dbReference type="NCBI Taxonomy" id="302168"/>
    <lineage>
        <taxon>Bacteria</taxon>
        <taxon>Bacillati</taxon>
        <taxon>Actinomycetota</taxon>
        <taxon>Actinomycetes</taxon>
        <taxon>Propionibacteriales</taxon>
        <taxon>Nocardioidaceae</taxon>
        <taxon>Aeromicrobium</taxon>
    </lineage>
</organism>
<evidence type="ECO:0000313" key="12">
    <source>
        <dbReference type="Proteomes" id="UP001501057"/>
    </source>
</evidence>
<evidence type="ECO:0000256" key="9">
    <source>
        <dbReference type="ARBA" id="ARBA00031306"/>
    </source>
</evidence>
<comment type="cofactor">
    <cofactor evidence="1">
        <name>Mg(2+)</name>
        <dbReference type="ChEBI" id="CHEBI:18420"/>
    </cofactor>
</comment>
<dbReference type="PANTHER" id="PTHR30040:SF2">
    <property type="entry name" value="FAD:PROTEIN FMN TRANSFERASE"/>
    <property type="match status" value="1"/>
</dbReference>
<dbReference type="InterPro" id="IPR003374">
    <property type="entry name" value="ApbE-like_sf"/>
</dbReference>
<name>A0ABN2JYQ6_9ACTN</name>
<dbReference type="EMBL" id="BAAAME010000004">
    <property type="protein sequence ID" value="GAA1743246.1"/>
    <property type="molecule type" value="Genomic_DNA"/>
</dbReference>
<comment type="caution">
    <text evidence="11">The sequence shown here is derived from an EMBL/GenBank/DDBJ whole genome shotgun (WGS) entry which is preliminary data.</text>
</comment>
<dbReference type="GO" id="GO:0016740">
    <property type="term" value="F:transferase activity"/>
    <property type="evidence" value="ECO:0007669"/>
    <property type="project" value="UniProtKB-KW"/>
</dbReference>
<dbReference type="InterPro" id="IPR024932">
    <property type="entry name" value="ApbE"/>
</dbReference>
<comment type="catalytic activity">
    <reaction evidence="10">
        <text>L-threonyl-[protein] + FAD = FMN-L-threonyl-[protein] + AMP + H(+)</text>
        <dbReference type="Rhea" id="RHEA:36847"/>
        <dbReference type="Rhea" id="RHEA-COMP:11060"/>
        <dbReference type="Rhea" id="RHEA-COMP:11061"/>
        <dbReference type="ChEBI" id="CHEBI:15378"/>
        <dbReference type="ChEBI" id="CHEBI:30013"/>
        <dbReference type="ChEBI" id="CHEBI:57692"/>
        <dbReference type="ChEBI" id="CHEBI:74257"/>
        <dbReference type="ChEBI" id="CHEBI:456215"/>
        <dbReference type="EC" id="2.7.1.180"/>
    </reaction>
</comment>
<evidence type="ECO:0000256" key="6">
    <source>
        <dbReference type="ARBA" id="ARBA00022723"/>
    </source>
</evidence>
<keyword evidence="6" id="KW-0479">Metal-binding</keyword>
<reference evidence="11 12" key="1">
    <citation type="journal article" date="2019" name="Int. J. Syst. Evol. Microbiol.">
        <title>The Global Catalogue of Microorganisms (GCM) 10K type strain sequencing project: providing services to taxonomists for standard genome sequencing and annotation.</title>
        <authorList>
            <consortium name="The Broad Institute Genomics Platform"/>
            <consortium name="The Broad Institute Genome Sequencing Center for Infectious Disease"/>
            <person name="Wu L."/>
            <person name="Ma J."/>
        </authorList>
    </citation>
    <scope>NUCLEOTIDE SEQUENCE [LARGE SCALE GENOMIC DNA]</scope>
    <source>
        <strain evidence="11 12">JCM 13518</strain>
    </source>
</reference>
<evidence type="ECO:0000256" key="4">
    <source>
        <dbReference type="ARBA" id="ARBA00022630"/>
    </source>
</evidence>
<evidence type="ECO:0000256" key="10">
    <source>
        <dbReference type="ARBA" id="ARBA00048540"/>
    </source>
</evidence>
<evidence type="ECO:0000256" key="2">
    <source>
        <dbReference type="ARBA" id="ARBA00011955"/>
    </source>
</evidence>
<dbReference type="SUPFAM" id="SSF143631">
    <property type="entry name" value="ApbE-like"/>
    <property type="match status" value="1"/>
</dbReference>
<evidence type="ECO:0000256" key="3">
    <source>
        <dbReference type="ARBA" id="ARBA00016337"/>
    </source>
</evidence>
<evidence type="ECO:0000256" key="5">
    <source>
        <dbReference type="ARBA" id="ARBA00022679"/>
    </source>
</evidence>